<feature type="coiled-coil region" evidence="1">
    <location>
        <begin position="331"/>
        <end position="388"/>
    </location>
</feature>
<dbReference type="EMBL" id="FQUE01000004">
    <property type="protein sequence ID" value="SHF26830.1"/>
    <property type="molecule type" value="Genomic_DNA"/>
</dbReference>
<dbReference type="Gene3D" id="3.40.50.300">
    <property type="entry name" value="P-loop containing nucleotide triphosphate hydrolases"/>
    <property type="match status" value="2"/>
</dbReference>
<reference evidence="3" key="1">
    <citation type="submission" date="2016-11" db="EMBL/GenBank/DDBJ databases">
        <authorList>
            <person name="Varghese N."/>
            <person name="Submissions S."/>
        </authorList>
    </citation>
    <scope>NUCLEOTIDE SEQUENCE [LARGE SCALE GENOMIC DNA]</scope>
    <source>
        <strain evidence="3">DSM 29326</strain>
    </source>
</reference>
<dbReference type="STRING" id="366533.SAMN05444339_104308"/>
<keyword evidence="2" id="KW-0540">Nuclease</keyword>
<dbReference type="SUPFAM" id="SSF52540">
    <property type="entry name" value="P-loop containing nucleoside triphosphate hydrolases"/>
    <property type="match status" value="1"/>
</dbReference>
<organism evidence="2 3">
    <name type="scientific">Loktanella atrilutea</name>
    <dbReference type="NCBI Taxonomy" id="366533"/>
    <lineage>
        <taxon>Bacteria</taxon>
        <taxon>Pseudomonadati</taxon>
        <taxon>Pseudomonadota</taxon>
        <taxon>Alphaproteobacteria</taxon>
        <taxon>Rhodobacterales</taxon>
        <taxon>Roseobacteraceae</taxon>
        <taxon>Loktanella</taxon>
    </lineage>
</organism>
<accession>A0A1M5A945</accession>
<dbReference type="AlphaFoldDB" id="A0A1M5A945"/>
<evidence type="ECO:0000313" key="2">
    <source>
        <dbReference type="EMBL" id="SHF26830.1"/>
    </source>
</evidence>
<proteinExistence type="predicted"/>
<dbReference type="RefSeq" id="WP_072857330.1">
    <property type="nucleotide sequence ID" value="NZ_FQUE01000004.1"/>
</dbReference>
<feature type="coiled-coil region" evidence="1">
    <location>
        <begin position="570"/>
        <end position="637"/>
    </location>
</feature>
<dbReference type="OrthoDB" id="7069379at2"/>
<dbReference type="InterPro" id="IPR027417">
    <property type="entry name" value="P-loop_NTPase"/>
</dbReference>
<keyword evidence="3" id="KW-1185">Reference proteome</keyword>
<keyword evidence="2" id="KW-0378">Hydrolase</keyword>
<evidence type="ECO:0000256" key="1">
    <source>
        <dbReference type="SAM" id="Coils"/>
    </source>
</evidence>
<dbReference type="GO" id="GO:0004527">
    <property type="term" value="F:exonuclease activity"/>
    <property type="evidence" value="ECO:0007669"/>
    <property type="project" value="UniProtKB-KW"/>
</dbReference>
<name>A0A1M5A945_LOKAT</name>
<evidence type="ECO:0000313" key="3">
    <source>
        <dbReference type="Proteomes" id="UP000183987"/>
    </source>
</evidence>
<dbReference type="PANTHER" id="PTHR41259">
    <property type="entry name" value="DOUBLE-STRAND BREAK REPAIR RAD50 ATPASE, PUTATIVE-RELATED"/>
    <property type="match status" value="1"/>
</dbReference>
<keyword evidence="2" id="KW-0269">Exonuclease</keyword>
<gene>
    <name evidence="2" type="ORF">SAMN05444339_104308</name>
</gene>
<dbReference type="PANTHER" id="PTHR41259:SF1">
    <property type="entry name" value="DOUBLE-STRAND BREAK REPAIR RAD50 ATPASE, PUTATIVE-RELATED"/>
    <property type="match status" value="1"/>
</dbReference>
<sequence length="873" mass="91804">MRLRAITLNNVRRFTVPTGVDGIGDGLNVLSEPNEHGKSTLFDAIHAVFFKAHGANDKEIKALKPHAGGAPEVTVEVETPEGRFVIAKRWTSRASATVHRGDTLVAQADAAEAWIAALVGGGSGGPSGLLWVRQGLTGLADGSARENSAALEARRDLMSSVSEEVEAMTGGRRMDAALARCKEELARLATGTGQKKAGGPWRTASDEVDRLRAQQSELSATATALHTALDDRKQKRRALAEVEDAEAAASRRARLEAATQAHRTAERHAEQVEAAARRVTAARLAMTAALSRRDALQRALSERDAADGQSRAAATARAQAKAALDVAREGLEGAEAALDRTRATLTAAEAAQLRVARQRAARDGAARRAELSQRIAEAEAARDVIEAQAAAAQTGPDRPALQTLDRLATALATARATRDAMAMQVVVTYDAAPHDRVRMDGVSLDDGTAYPVPRGAVLSVAGLGRIAVRPGAGAAEGDGVEQAERALAHALAAHDLPDVAAAHRAAEARAQAAGLVDQARAKLDALAPQGIDRLREALAAIPLPAAAEEVLDPSEVEVALQQARAAGSAAQEAQRAAAEALSRAREAMAKAEAEAVAAGDRLDRATAGLAGFGDATLPQLTAEVTEANAALDAAEALHAEQGRQAPDLAAATAALARARSVEDAAGAEIARLRPEIARLDERIASGSGDAVEERLAETGQALTAAEAVLARYTHEVAVLQRLEAALTAARVAAREKYFAPVAAELKPLLHLLWPEAELTWTQDTLLPESLIRNGQTEPLDILSGGTQEQIALLVRLAFARMLARDGRHAPVLLDDALVFTDDDRIERMFDALHRQAGDLQIIVLSCRQRAFRDLGGQRLRLAPQGAGRDIDAA</sequence>
<protein>
    <submittedName>
        <fullName evidence="2">DNA repair exonuclease SbcCD ATPase subunit</fullName>
    </submittedName>
</protein>
<dbReference type="Proteomes" id="UP000183987">
    <property type="component" value="Unassembled WGS sequence"/>
</dbReference>
<keyword evidence="1" id="KW-0175">Coiled coil</keyword>